<dbReference type="InterPro" id="IPR038740">
    <property type="entry name" value="BioF2-like_GNAT_dom"/>
</dbReference>
<dbReference type="STRING" id="177437.HRM2_19840"/>
<keyword evidence="4" id="KW-0573">Peptidoglycan synthesis</keyword>
<dbReference type="KEGG" id="dat:HRM2_19840"/>
<dbReference type="SUPFAM" id="SSF55729">
    <property type="entry name" value="Acyl-CoA N-acyltransferases (Nat)"/>
    <property type="match status" value="1"/>
</dbReference>
<keyword evidence="2" id="KW-0808">Transferase</keyword>
<dbReference type="GO" id="GO:0008360">
    <property type="term" value="P:regulation of cell shape"/>
    <property type="evidence" value="ECO:0007669"/>
    <property type="project" value="UniProtKB-KW"/>
</dbReference>
<dbReference type="GO" id="GO:0071555">
    <property type="term" value="P:cell wall organization"/>
    <property type="evidence" value="ECO:0007669"/>
    <property type="project" value="UniProtKB-KW"/>
</dbReference>
<evidence type="ECO:0000256" key="3">
    <source>
        <dbReference type="ARBA" id="ARBA00022960"/>
    </source>
</evidence>
<protein>
    <submittedName>
        <fullName evidence="9">Uncharacterized protein involved in methicillin resistance</fullName>
    </submittedName>
</protein>
<keyword evidence="7" id="KW-0812">Transmembrane</keyword>
<accession>C0QCK8</accession>
<dbReference type="NCBIfam" id="TIGR03019">
    <property type="entry name" value="pepcterm_femAB"/>
    <property type="match status" value="1"/>
</dbReference>
<keyword evidence="7" id="KW-1133">Transmembrane helix</keyword>
<dbReference type="InterPro" id="IPR050644">
    <property type="entry name" value="PG_Glycine_Bridge_Synth"/>
</dbReference>
<evidence type="ECO:0000256" key="1">
    <source>
        <dbReference type="ARBA" id="ARBA00009943"/>
    </source>
</evidence>
<evidence type="ECO:0000256" key="2">
    <source>
        <dbReference type="ARBA" id="ARBA00022679"/>
    </source>
</evidence>
<dbReference type="InterPro" id="IPR016181">
    <property type="entry name" value="Acyl_CoA_acyltransferase"/>
</dbReference>
<keyword evidence="3" id="KW-0133">Cell shape</keyword>
<proteinExistence type="inferred from homology"/>
<keyword evidence="7" id="KW-0472">Membrane</keyword>
<evidence type="ECO:0000256" key="4">
    <source>
        <dbReference type="ARBA" id="ARBA00022984"/>
    </source>
</evidence>
<reference evidence="9 10" key="1">
    <citation type="journal article" date="2009" name="Environ. Microbiol.">
        <title>Genome sequence of Desulfobacterium autotrophicum HRM2, a marine sulfate reducer oxidizing organic carbon completely to carbon dioxide.</title>
        <authorList>
            <person name="Strittmatter A.W."/>
            <person name="Liesegang H."/>
            <person name="Rabus R."/>
            <person name="Decker I."/>
            <person name="Amann J."/>
            <person name="Andres S."/>
            <person name="Henne A."/>
            <person name="Fricke W.F."/>
            <person name="Martinez-Arias R."/>
            <person name="Bartels D."/>
            <person name="Goesmann A."/>
            <person name="Krause L."/>
            <person name="Puehler A."/>
            <person name="Klenk H.P."/>
            <person name="Richter M."/>
            <person name="Schuler M."/>
            <person name="Gloeckner F.O."/>
            <person name="Meyerdierks A."/>
            <person name="Gottschalk G."/>
            <person name="Amann R."/>
        </authorList>
    </citation>
    <scope>NUCLEOTIDE SEQUENCE [LARGE SCALE GENOMIC DNA]</scope>
    <source>
        <strain evidence="10">ATCC 43914 / DSM 3382 / HRM2</strain>
    </source>
</reference>
<dbReference type="InterPro" id="IPR003447">
    <property type="entry name" value="FEMABX"/>
</dbReference>
<name>C0QCK8_DESAH</name>
<dbReference type="GO" id="GO:0016755">
    <property type="term" value="F:aminoacyltransferase activity"/>
    <property type="evidence" value="ECO:0007669"/>
    <property type="project" value="InterPro"/>
</dbReference>
<organism evidence="9 10">
    <name type="scientific">Desulforapulum autotrophicum (strain ATCC 43914 / DSM 3382 / VKM B-1955 / HRM2)</name>
    <name type="common">Desulfobacterium autotrophicum</name>
    <dbReference type="NCBI Taxonomy" id="177437"/>
    <lineage>
        <taxon>Bacteria</taxon>
        <taxon>Pseudomonadati</taxon>
        <taxon>Thermodesulfobacteriota</taxon>
        <taxon>Desulfobacteria</taxon>
        <taxon>Desulfobacterales</taxon>
        <taxon>Desulfobacteraceae</taxon>
        <taxon>Desulforapulum</taxon>
    </lineage>
</organism>
<keyword evidence="10" id="KW-1185">Reference proteome</keyword>
<dbReference type="PANTHER" id="PTHR36174:SF1">
    <property type="entry name" value="LIPID II:GLYCINE GLYCYLTRANSFERASE"/>
    <property type="match status" value="1"/>
</dbReference>
<evidence type="ECO:0000259" key="8">
    <source>
        <dbReference type="Pfam" id="PF13480"/>
    </source>
</evidence>
<evidence type="ECO:0000256" key="7">
    <source>
        <dbReference type="SAM" id="Phobius"/>
    </source>
</evidence>
<dbReference type="eggNOG" id="COG2348">
    <property type="taxonomic scope" value="Bacteria"/>
</dbReference>
<comment type="similarity">
    <text evidence="1">Belongs to the FemABX family.</text>
</comment>
<feature type="transmembrane region" description="Helical" evidence="7">
    <location>
        <begin position="12"/>
        <end position="31"/>
    </location>
</feature>
<dbReference type="PANTHER" id="PTHR36174">
    <property type="entry name" value="LIPID II:GLYCINE GLYCYLTRANSFERASE"/>
    <property type="match status" value="1"/>
</dbReference>
<dbReference type="Proteomes" id="UP000000442">
    <property type="component" value="Chromosome"/>
</dbReference>
<dbReference type="Gene3D" id="3.40.630.30">
    <property type="match status" value="1"/>
</dbReference>
<dbReference type="GO" id="GO:0009252">
    <property type="term" value="P:peptidoglycan biosynthetic process"/>
    <property type="evidence" value="ECO:0007669"/>
    <property type="project" value="UniProtKB-KW"/>
</dbReference>
<dbReference type="Pfam" id="PF13480">
    <property type="entry name" value="Acetyltransf_6"/>
    <property type="match status" value="1"/>
</dbReference>
<keyword evidence="5" id="KW-0012">Acyltransferase</keyword>
<feature type="domain" description="BioF2-like acetyltransferase" evidence="8">
    <location>
        <begin position="138"/>
        <end position="272"/>
    </location>
</feature>
<gene>
    <name evidence="9" type="ordered locus">HRM2_19840</name>
</gene>
<dbReference type="PROSITE" id="PS51191">
    <property type="entry name" value="FEMABX"/>
    <property type="match status" value="1"/>
</dbReference>
<evidence type="ECO:0000256" key="6">
    <source>
        <dbReference type="ARBA" id="ARBA00023316"/>
    </source>
</evidence>
<dbReference type="HOGENOM" id="CLU_042156_0_0_7"/>
<sequence>MIEKTYGHKTFYLMAINAANAIIGILPLAHLKHFVFGNNLVSIPYFDMSGILAIDEQTEKMLFSEAIKLGQKLKVDSIELRHSTPLSLLYKINQKDSTITYQCNTDEDLIIHELKDQKVRMVLQLPETSEMLMKSFNSKFRNKIKRPIRDGLKCKTGGIELLNDFYTVFTINMRDLGSPVHSKDFIKNVLKEFPDKAKIGIVYKDKRPIACILVIGFKKMLANPWASSLREFANLRANTLQYWTMLEFACDNGYTCFDFGRSSPDEGTYKFKEKWGATSTPLHWYYTSMDGGVVDTASSKKAKFDAAIKLWQKMPVVFTKMIGPFIRKNISL</sequence>
<evidence type="ECO:0000313" key="10">
    <source>
        <dbReference type="Proteomes" id="UP000000442"/>
    </source>
</evidence>
<evidence type="ECO:0000313" key="9">
    <source>
        <dbReference type="EMBL" id="ACN15085.1"/>
    </source>
</evidence>
<dbReference type="InterPro" id="IPR017469">
    <property type="entry name" value="PEP-CTERM_FemAB-rel"/>
</dbReference>
<dbReference type="EMBL" id="CP001087">
    <property type="protein sequence ID" value="ACN15085.1"/>
    <property type="molecule type" value="Genomic_DNA"/>
</dbReference>
<evidence type="ECO:0000256" key="5">
    <source>
        <dbReference type="ARBA" id="ARBA00023315"/>
    </source>
</evidence>
<dbReference type="AlphaFoldDB" id="C0QCK8"/>
<keyword evidence="6" id="KW-0961">Cell wall biogenesis/degradation</keyword>